<proteinExistence type="predicted"/>
<gene>
    <name evidence="1" type="ORF">K788_0002569</name>
</gene>
<name>A0A0P0RAA2_9BURK</name>
<evidence type="ECO:0000313" key="1">
    <source>
        <dbReference type="EMBL" id="ALL65068.1"/>
    </source>
</evidence>
<accession>A0A0P0RAA2</accession>
<dbReference type="AlphaFoldDB" id="A0A0P0RAA2"/>
<dbReference type="Proteomes" id="UP000019146">
    <property type="component" value="Chromosome 1"/>
</dbReference>
<organism evidence="1 2">
    <name type="scientific">Paraburkholderia caribensis MBA4</name>
    <dbReference type="NCBI Taxonomy" id="1323664"/>
    <lineage>
        <taxon>Bacteria</taxon>
        <taxon>Pseudomonadati</taxon>
        <taxon>Pseudomonadota</taxon>
        <taxon>Betaproteobacteria</taxon>
        <taxon>Burkholderiales</taxon>
        <taxon>Burkholderiaceae</taxon>
        <taxon>Paraburkholderia</taxon>
    </lineage>
</organism>
<sequence length="77" mass="8524">MSACSHTFFRSCAADRVVVAADNKATRRSTRRNATTEVEPLAPSAGAAAFLIARSSLRRSQRTFVKEPIENQANRHY</sequence>
<dbReference type="EMBL" id="CP012746">
    <property type="protein sequence ID" value="ALL65068.1"/>
    <property type="molecule type" value="Genomic_DNA"/>
</dbReference>
<protein>
    <submittedName>
        <fullName evidence="1">Uncharacterized protein</fullName>
    </submittedName>
</protein>
<reference evidence="1 2" key="1">
    <citation type="journal article" date="2014" name="Genome Announc.">
        <title>Draft Genome Sequence of the Haloacid-Degrading Burkholderia caribensis Strain MBA4.</title>
        <authorList>
            <person name="Pan Y."/>
            <person name="Kong K.F."/>
            <person name="Tsang J.S."/>
        </authorList>
    </citation>
    <scope>NUCLEOTIDE SEQUENCE [LARGE SCALE GENOMIC DNA]</scope>
    <source>
        <strain evidence="1 2">MBA4</strain>
    </source>
</reference>
<evidence type="ECO:0000313" key="2">
    <source>
        <dbReference type="Proteomes" id="UP000019146"/>
    </source>
</evidence>
<dbReference type="KEGG" id="bcai:K788_0002569"/>